<evidence type="ECO:0000256" key="5">
    <source>
        <dbReference type="SAM" id="MobiDB-lite"/>
    </source>
</evidence>
<dbReference type="EMBL" id="CAJNOC010000026">
    <property type="protein sequence ID" value="CAF0707673.1"/>
    <property type="molecule type" value="Genomic_DNA"/>
</dbReference>
<comment type="caution">
    <text evidence="7">The sequence shown here is derived from an EMBL/GenBank/DDBJ whole genome shotgun (WGS) entry which is preliminary data.</text>
</comment>
<dbReference type="GO" id="GO:0008270">
    <property type="term" value="F:zinc ion binding"/>
    <property type="evidence" value="ECO:0007669"/>
    <property type="project" value="UniProtKB-KW"/>
</dbReference>
<evidence type="ECO:0000256" key="2">
    <source>
        <dbReference type="ARBA" id="ARBA00022723"/>
    </source>
</evidence>
<keyword evidence="3" id="KW-0863">Zinc-finger</keyword>
<dbReference type="OrthoDB" id="10029243at2759"/>
<dbReference type="Proteomes" id="UP000663879">
    <property type="component" value="Unassembled WGS sequence"/>
</dbReference>
<dbReference type="PANTHER" id="PTHR14955:SF8">
    <property type="entry name" value="SI:CH211-165G14.1-RELATED"/>
    <property type="match status" value="1"/>
</dbReference>
<evidence type="ECO:0000313" key="7">
    <source>
        <dbReference type="EMBL" id="CAF0707673.1"/>
    </source>
</evidence>
<reference evidence="7" key="1">
    <citation type="submission" date="2021-02" db="EMBL/GenBank/DDBJ databases">
        <authorList>
            <person name="Nowell W R."/>
        </authorList>
    </citation>
    <scope>NUCLEOTIDE SEQUENCE</scope>
    <source>
        <strain evidence="7">Ploen Becks lab</strain>
    </source>
</reference>
<keyword evidence="8" id="KW-1185">Reference proteome</keyword>
<gene>
    <name evidence="7" type="ORF">OXX778_LOCUS515</name>
</gene>
<dbReference type="InterPro" id="IPR052440">
    <property type="entry name" value="Trans_Reg/Chrom_Remod"/>
</dbReference>
<dbReference type="Pfam" id="PF13771">
    <property type="entry name" value="zf-HC5HC2H"/>
    <property type="match status" value="1"/>
</dbReference>
<dbReference type="GO" id="GO:0005634">
    <property type="term" value="C:nucleus"/>
    <property type="evidence" value="ECO:0007669"/>
    <property type="project" value="TreeGrafter"/>
</dbReference>
<keyword evidence="1" id="KW-0597">Phosphoprotein</keyword>
<sequence>MNKKKNKLKKPKNSNKIDSDTHNFLKGFKNSKISQKTSRKSQDISQQRPNLGPFVQKASQKLQIDQNLSVDYPCYTVKNHTVQLNAEEIESTNKYKLLVPKEKVIQKNSKTLNTFEKCCLCNFASNELNGIGDLFGPYLININKNELDISNTDLNNDDEKNLDIFIHEGCAIWSSEVFAKDNKIYGLDKTFSIANEFNCFCCKKKGATLICKVNSCGKMFHYPCAVQKEVAFFKNDFTIKCKAHHI</sequence>
<dbReference type="GO" id="GO:0006357">
    <property type="term" value="P:regulation of transcription by RNA polymerase II"/>
    <property type="evidence" value="ECO:0007669"/>
    <property type="project" value="TreeGrafter"/>
</dbReference>
<evidence type="ECO:0000313" key="8">
    <source>
        <dbReference type="Proteomes" id="UP000663879"/>
    </source>
</evidence>
<name>A0A813M3J8_9BILA</name>
<keyword evidence="4" id="KW-0862">Zinc</keyword>
<dbReference type="PROSITE" id="PS51805">
    <property type="entry name" value="EPHD"/>
    <property type="match status" value="1"/>
</dbReference>
<dbReference type="AlphaFoldDB" id="A0A813M3J8"/>
<dbReference type="InterPro" id="IPR013083">
    <property type="entry name" value="Znf_RING/FYVE/PHD"/>
</dbReference>
<evidence type="ECO:0000259" key="6">
    <source>
        <dbReference type="PROSITE" id="PS51805"/>
    </source>
</evidence>
<proteinExistence type="predicted"/>
<dbReference type="PANTHER" id="PTHR14955">
    <property type="entry name" value="RETINOIC ACID INDUCED 1/TRANSCRIPTION FACTOR 20"/>
    <property type="match status" value="1"/>
</dbReference>
<feature type="compositionally biased region" description="Basic residues" evidence="5">
    <location>
        <begin position="1"/>
        <end position="13"/>
    </location>
</feature>
<dbReference type="InterPro" id="IPR034732">
    <property type="entry name" value="EPHD"/>
</dbReference>
<dbReference type="Gene3D" id="3.30.40.10">
    <property type="entry name" value="Zinc/RING finger domain, C3HC4 (zinc finger)"/>
    <property type="match status" value="1"/>
</dbReference>
<evidence type="ECO:0000256" key="1">
    <source>
        <dbReference type="ARBA" id="ARBA00022553"/>
    </source>
</evidence>
<protein>
    <recommendedName>
        <fullName evidence="6">PHD-type domain-containing protein</fullName>
    </recommendedName>
</protein>
<feature type="region of interest" description="Disordered" evidence="5">
    <location>
        <begin position="1"/>
        <end position="50"/>
    </location>
</feature>
<evidence type="ECO:0000256" key="3">
    <source>
        <dbReference type="ARBA" id="ARBA00022771"/>
    </source>
</evidence>
<evidence type="ECO:0000256" key="4">
    <source>
        <dbReference type="ARBA" id="ARBA00022833"/>
    </source>
</evidence>
<keyword evidence="2" id="KW-0479">Metal-binding</keyword>
<accession>A0A813M3J8</accession>
<feature type="domain" description="PHD-type" evidence="6">
    <location>
        <begin position="115"/>
        <end position="245"/>
    </location>
</feature>
<organism evidence="7 8">
    <name type="scientific">Brachionus calyciflorus</name>
    <dbReference type="NCBI Taxonomy" id="104777"/>
    <lineage>
        <taxon>Eukaryota</taxon>
        <taxon>Metazoa</taxon>
        <taxon>Spiralia</taxon>
        <taxon>Gnathifera</taxon>
        <taxon>Rotifera</taxon>
        <taxon>Eurotatoria</taxon>
        <taxon>Monogononta</taxon>
        <taxon>Pseudotrocha</taxon>
        <taxon>Ploima</taxon>
        <taxon>Brachionidae</taxon>
        <taxon>Brachionus</taxon>
    </lineage>
</organism>